<dbReference type="Gene3D" id="2.170.270.10">
    <property type="entry name" value="SET domain"/>
    <property type="match status" value="2"/>
</dbReference>
<dbReference type="SUPFAM" id="SSF82199">
    <property type="entry name" value="SET domain"/>
    <property type="match status" value="1"/>
</dbReference>
<dbReference type="OrthoDB" id="1028014at2759"/>
<evidence type="ECO:0000256" key="1">
    <source>
        <dbReference type="SAM" id="MobiDB-lite"/>
    </source>
</evidence>
<evidence type="ECO:0000259" key="3">
    <source>
        <dbReference type="PROSITE" id="PS50280"/>
    </source>
</evidence>
<proteinExistence type="predicted"/>
<feature type="region of interest" description="Disordered" evidence="1">
    <location>
        <begin position="614"/>
        <end position="645"/>
    </location>
</feature>
<keyword evidence="5" id="KW-1185">Reference proteome</keyword>
<accession>A0A194UX05</accession>
<organism evidence="4 5">
    <name type="scientific">Cytospora mali</name>
    <name type="common">Apple Valsa canker fungus</name>
    <name type="synonym">Valsa mali</name>
    <dbReference type="NCBI Taxonomy" id="578113"/>
    <lineage>
        <taxon>Eukaryota</taxon>
        <taxon>Fungi</taxon>
        <taxon>Dikarya</taxon>
        <taxon>Ascomycota</taxon>
        <taxon>Pezizomycotina</taxon>
        <taxon>Sordariomycetes</taxon>
        <taxon>Sordariomycetidae</taxon>
        <taxon>Diaporthales</taxon>
        <taxon>Cytosporaceae</taxon>
        <taxon>Cytospora</taxon>
    </lineage>
</organism>
<dbReference type="Pfam" id="PF00856">
    <property type="entry name" value="SET"/>
    <property type="match status" value="1"/>
</dbReference>
<feature type="compositionally biased region" description="Polar residues" evidence="1">
    <location>
        <begin position="628"/>
        <end position="641"/>
    </location>
</feature>
<name>A0A194UX05_CYTMA</name>
<keyword evidence="2" id="KW-1133">Transmembrane helix</keyword>
<dbReference type="CDD" id="cd20071">
    <property type="entry name" value="SET_SMYD"/>
    <property type="match status" value="1"/>
</dbReference>
<evidence type="ECO:0000313" key="4">
    <source>
        <dbReference type="EMBL" id="KUI56131.1"/>
    </source>
</evidence>
<dbReference type="STRING" id="694573.A0A194UX05"/>
<feature type="transmembrane region" description="Helical" evidence="2">
    <location>
        <begin position="489"/>
        <end position="511"/>
    </location>
</feature>
<dbReference type="GO" id="GO:0005634">
    <property type="term" value="C:nucleus"/>
    <property type="evidence" value="ECO:0007669"/>
    <property type="project" value="TreeGrafter"/>
</dbReference>
<gene>
    <name evidence="4" type="ORF">VP1G_03547</name>
</gene>
<protein>
    <recommendedName>
        <fullName evidence="3">SET domain-containing protein</fullName>
    </recommendedName>
</protein>
<dbReference type="EMBL" id="KN714686">
    <property type="protein sequence ID" value="KUI56131.1"/>
    <property type="molecule type" value="Genomic_DNA"/>
</dbReference>
<dbReference type="InterPro" id="IPR046341">
    <property type="entry name" value="SET_dom_sf"/>
</dbReference>
<evidence type="ECO:0000256" key="2">
    <source>
        <dbReference type="SAM" id="Phobius"/>
    </source>
</evidence>
<dbReference type="AlphaFoldDB" id="A0A194UX05"/>
<feature type="compositionally biased region" description="Basic and acidic residues" evidence="1">
    <location>
        <begin position="614"/>
        <end position="623"/>
    </location>
</feature>
<sequence>MANPSEALQAQVFTIKETPGAGRGVFATQNLTAGGAILVADDLNAHILLREYRGEVCWECFAYDRGRKLPVRDALRGITFCSTECENCWKQQHDEVCLEAWEVVESILKGGANNKEPIFKASKPTAEEVDNRWKAAEQKAAAILKFRLTTLCKKSPGKATSDSGSQEFKEALNQPRSADALNFQLRALLARYNHPDRWAAILELAEEPRPYWDQSELERDIRAYLHLVCLLPEPLLPLATPETLRTIKSREVHNSFGIRSLEDEGSEFFGFGVWPSASYFNHNCRPNVTKNRVGKTWVFTATADVSAGDELTISYLGGDETKLDRPDRQERLKKVWGFDCALIAAWALQLCGNGLSAASPAYGFNILNGTTHGWTFTFSALTTFYLATALAKSAFAATLLRISGGRTKTLLWFIVLLVWACSITLAVVTWLDICEQRIDYTLSSRCLPLGSLIWFHLGYCIFTVCTDTVLAYLPWRIINNIYIPKKEKYGVALSLSLVGLSAILCLVRAVIGGYTQELASRENKVDWTYGAVTIYCIQQAEVAVFIIAQTIPVLRVLLNREPKSSEDDPGGSIAGLPLDSGADKGKSLAVETGREASIELVQLPSGKIVAADSEEGKEFKASAEEENSGQTRVVDSPTTPEQIVGGVENDDEVHRLWADMGLSRRAWSQSP</sequence>
<evidence type="ECO:0000313" key="5">
    <source>
        <dbReference type="Proteomes" id="UP000078576"/>
    </source>
</evidence>
<keyword evidence="2" id="KW-0472">Membrane</keyword>
<dbReference type="PANTHER" id="PTHR12197">
    <property type="entry name" value="HISTONE-LYSINE N-METHYLTRANSFERASE SMYD"/>
    <property type="match status" value="1"/>
</dbReference>
<dbReference type="Pfam" id="PF20684">
    <property type="entry name" value="Fung_rhodopsin"/>
    <property type="match status" value="1"/>
</dbReference>
<dbReference type="Proteomes" id="UP000078576">
    <property type="component" value="Unassembled WGS sequence"/>
</dbReference>
<dbReference type="InterPro" id="IPR049326">
    <property type="entry name" value="Rhodopsin_dom_fungi"/>
</dbReference>
<dbReference type="InterPro" id="IPR050869">
    <property type="entry name" value="H3K4_H4K5_MeTrfase"/>
</dbReference>
<feature type="transmembrane region" description="Helical" evidence="2">
    <location>
        <begin position="376"/>
        <end position="398"/>
    </location>
</feature>
<reference evidence="5" key="1">
    <citation type="submission" date="2014-12" db="EMBL/GenBank/DDBJ databases">
        <title>Genome Sequence of Valsa Canker Pathogens Uncovers a Specific Adaption of Colonization on Woody Bark.</title>
        <authorList>
            <person name="Yin Z."/>
            <person name="Liu H."/>
            <person name="Gao X."/>
            <person name="Li Z."/>
            <person name="Song N."/>
            <person name="Ke X."/>
            <person name="Dai Q."/>
            <person name="Wu Y."/>
            <person name="Sun Y."/>
            <person name="Xu J.-R."/>
            <person name="Kang Z.K."/>
            <person name="Wang L."/>
            <person name="Huang L."/>
        </authorList>
    </citation>
    <scope>NUCLEOTIDE SEQUENCE [LARGE SCALE GENOMIC DNA]</scope>
    <source>
        <strain evidence="5">SXYL134</strain>
    </source>
</reference>
<dbReference type="PROSITE" id="PS50280">
    <property type="entry name" value="SET"/>
    <property type="match status" value="1"/>
</dbReference>
<feature type="domain" description="SET" evidence="3">
    <location>
        <begin position="11"/>
        <end position="316"/>
    </location>
</feature>
<keyword evidence="2" id="KW-0812">Transmembrane</keyword>
<dbReference type="PANTHER" id="PTHR12197:SF294">
    <property type="entry name" value="POTENTIAL PROTEIN LYSINE METHYLTRANSFERASE SET6"/>
    <property type="match status" value="1"/>
</dbReference>
<dbReference type="Gene3D" id="6.10.140.2220">
    <property type="match status" value="1"/>
</dbReference>
<dbReference type="InterPro" id="IPR001214">
    <property type="entry name" value="SET_dom"/>
</dbReference>
<feature type="transmembrane region" description="Helical" evidence="2">
    <location>
        <begin position="410"/>
        <end position="433"/>
    </location>
</feature>
<feature type="transmembrane region" description="Helical" evidence="2">
    <location>
        <begin position="453"/>
        <end position="477"/>
    </location>
</feature>